<dbReference type="PANTHER" id="PTHR24291">
    <property type="entry name" value="CYTOCHROME P450 FAMILY 4"/>
    <property type="match status" value="1"/>
</dbReference>
<evidence type="ECO:0000256" key="14">
    <source>
        <dbReference type="RuleBase" id="RU000461"/>
    </source>
</evidence>
<keyword evidence="11 14" id="KW-0503">Monooxygenase</keyword>
<feature type="binding site" description="axial binding residue" evidence="13">
    <location>
        <position position="436"/>
    </location>
    <ligand>
        <name>heme</name>
        <dbReference type="ChEBI" id="CHEBI:30413"/>
    </ligand>
    <ligandPart>
        <name>Fe</name>
        <dbReference type="ChEBI" id="CHEBI:18248"/>
    </ligandPart>
</feature>
<keyword evidence="17" id="KW-1185">Reference proteome</keyword>
<dbReference type="Gene3D" id="1.10.630.10">
    <property type="entry name" value="Cytochrome P450"/>
    <property type="match status" value="1"/>
</dbReference>
<dbReference type="InterPro" id="IPR002401">
    <property type="entry name" value="Cyt_P450_E_grp-I"/>
</dbReference>
<evidence type="ECO:0000256" key="13">
    <source>
        <dbReference type="PIRSR" id="PIRSR602401-1"/>
    </source>
</evidence>
<dbReference type="Proteomes" id="UP000792457">
    <property type="component" value="Unassembled WGS sequence"/>
</dbReference>
<evidence type="ECO:0000256" key="10">
    <source>
        <dbReference type="ARBA" id="ARBA00023004"/>
    </source>
</evidence>
<protein>
    <recommendedName>
        <fullName evidence="18">Cytochrome P450</fullName>
    </recommendedName>
</protein>
<dbReference type="GO" id="GO:0005506">
    <property type="term" value="F:iron ion binding"/>
    <property type="evidence" value="ECO:0007669"/>
    <property type="project" value="InterPro"/>
</dbReference>
<comment type="cofactor">
    <cofactor evidence="1 13">
        <name>heme</name>
        <dbReference type="ChEBI" id="CHEBI:30413"/>
    </cofactor>
</comment>
<evidence type="ECO:0008006" key="18">
    <source>
        <dbReference type="Google" id="ProtNLM"/>
    </source>
</evidence>
<dbReference type="EMBL" id="KZ309246">
    <property type="protein sequence ID" value="KAG8237919.1"/>
    <property type="molecule type" value="Genomic_DNA"/>
</dbReference>
<dbReference type="PRINTS" id="PR00385">
    <property type="entry name" value="P450"/>
</dbReference>
<keyword evidence="5 13" id="KW-0349">Heme</keyword>
<feature type="transmembrane region" description="Helical" evidence="15">
    <location>
        <begin position="6"/>
        <end position="27"/>
    </location>
</feature>
<dbReference type="InterPro" id="IPR001128">
    <property type="entry name" value="Cyt_P450"/>
</dbReference>
<evidence type="ECO:0000256" key="4">
    <source>
        <dbReference type="ARBA" id="ARBA00010617"/>
    </source>
</evidence>
<dbReference type="GO" id="GO:0016705">
    <property type="term" value="F:oxidoreductase activity, acting on paired donors, with incorporation or reduction of molecular oxygen"/>
    <property type="evidence" value="ECO:0007669"/>
    <property type="project" value="InterPro"/>
</dbReference>
<dbReference type="PRINTS" id="PR00463">
    <property type="entry name" value="EP450I"/>
</dbReference>
<evidence type="ECO:0000256" key="11">
    <source>
        <dbReference type="ARBA" id="ARBA00023033"/>
    </source>
</evidence>
<dbReference type="InterPro" id="IPR050196">
    <property type="entry name" value="Cytochrome_P450_Monoox"/>
</dbReference>
<comment type="caution">
    <text evidence="16">The sequence shown here is derived from an EMBL/GenBank/DDBJ whole genome shotgun (WGS) entry which is preliminary data.</text>
</comment>
<proteinExistence type="inferred from homology"/>
<evidence type="ECO:0000256" key="2">
    <source>
        <dbReference type="ARBA" id="ARBA00004174"/>
    </source>
</evidence>
<dbReference type="AlphaFoldDB" id="A0A8K0PBX7"/>
<evidence type="ECO:0000256" key="3">
    <source>
        <dbReference type="ARBA" id="ARBA00004406"/>
    </source>
</evidence>
<dbReference type="PROSITE" id="PS00086">
    <property type="entry name" value="CYTOCHROME_P450"/>
    <property type="match status" value="1"/>
</dbReference>
<dbReference type="InterPro" id="IPR036396">
    <property type="entry name" value="Cyt_P450_sf"/>
</dbReference>
<evidence type="ECO:0000256" key="15">
    <source>
        <dbReference type="SAM" id="Phobius"/>
    </source>
</evidence>
<evidence type="ECO:0000313" key="16">
    <source>
        <dbReference type="EMBL" id="KAG8237919.1"/>
    </source>
</evidence>
<dbReference type="GO" id="GO:0004497">
    <property type="term" value="F:monooxygenase activity"/>
    <property type="evidence" value="ECO:0007669"/>
    <property type="project" value="UniProtKB-KW"/>
</dbReference>
<organism evidence="16 17">
    <name type="scientific">Ladona fulva</name>
    <name type="common">Scarce chaser dragonfly</name>
    <name type="synonym">Libellula fulva</name>
    <dbReference type="NCBI Taxonomy" id="123851"/>
    <lineage>
        <taxon>Eukaryota</taxon>
        <taxon>Metazoa</taxon>
        <taxon>Ecdysozoa</taxon>
        <taxon>Arthropoda</taxon>
        <taxon>Hexapoda</taxon>
        <taxon>Insecta</taxon>
        <taxon>Pterygota</taxon>
        <taxon>Palaeoptera</taxon>
        <taxon>Odonata</taxon>
        <taxon>Epiprocta</taxon>
        <taxon>Anisoptera</taxon>
        <taxon>Libelluloidea</taxon>
        <taxon>Libellulidae</taxon>
        <taxon>Ladona</taxon>
    </lineage>
</organism>
<comment type="similarity">
    <text evidence="4 14">Belongs to the cytochrome P450 family.</text>
</comment>
<keyword evidence="6 13" id="KW-0479">Metal-binding</keyword>
<dbReference type="InterPro" id="IPR017972">
    <property type="entry name" value="Cyt_P450_CS"/>
</dbReference>
<keyword evidence="15" id="KW-0812">Transmembrane</keyword>
<keyword evidence="15" id="KW-1133">Transmembrane helix</keyword>
<evidence type="ECO:0000256" key="8">
    <source>
        <dbReference type="ARBA" id="ARBA00022848"/>
    </source>
</evidence>
<dbReference type="OrthoDB" id="1470350at2759"/>
<keyword evidence="9 14" id="KW-0560">Oxidoreductase</keyword>
<gene>
    <name evidence="16" type="ORF">J437_LFUL017819</name>
</gene>
<feature type="transmembrane region" description="Helical" evidence="15">
    <location>
        <begin position="39"/>
        <end position="60"/>
    </location>
</feature>
<comment type="subcellular location">
    <subcellularLocation>
        <location evidence="3">Endoplasmic reticulum membrane</location>
        <topology evidence="3">Peripheral membrane protein</topology>
    </subcellularLocation>
    <subcellularLocation>
        <location evidence="2">Microsome membrane</location>
        <topology evidence="2">Peripheral membrane protein</topology>
    </subcellularLocation>
</comment>
<evidence type="ECO:0000256" key="5">
    <source>
        <dbReference type="ARBA" id="ARBA00022617"/>
    </source>
</evidence>
<keyword evidence="10 13" id="KW-0408">Iron</keyword>
<name>A0A8K0PBX7_LADFU</name>
<evidence type="ECO:0000256" key="7">
    <source>
        <dbReference type="ARBA" id="ARBA00022824"/>
    </source>
</evidence>
<keyword evidence="12 15" id="KW-0472">Membrane</keyword>
<dbReference type="SUPFAM" id="SSF48264">
    <property type="entry name" value="Cytochrome P450"/>
    <property type="match status" value="1"/>
</dbReference>
<evidence type="ECO:0000313" key="17">
    <source>
        <dbReference type="Proteomes" id="UP000792457"/>
    </source>
</evidence>
<dbReference type="PANTHER" id="PTHR24291:SF189">
    <property type="entry name" value="CYTOCHROME P450 4C3-RELATED"/>
    <property type="match status" value="1"/>
</dbReference>
<reference evidence="16" key="1">
    <citation type="submission" date="2013-04" db="EMBL/GenBank/DDBJ databases">
        <authorList>
            <person name="Qu J."/>
            <person name="Murali S.C."/>
            <person name="Bandaranaike D."/>
            <person name="Bellair M."/>
            <person name="Blankenburg K."/>
            <person name="Chao H."/>
            <person name="Dinh H."/>
            <person name="Doddapaneni H."/>
            <person name="Downs B."/>
            <person name="Dugan-Rocha S."/>
            <person name="Elkadiri S."/>
            <person name="Gnanaolivu R.D."/>
            <person name="Hernandez B."/>
            <person name="Javaid M."/>
            <person name="Jayaseelan J.C."/>
            <person name="Lee S."/>
            <person name="Li M."/>
            <person name="Ming W."/>
            <person name="Munidasa M."/>
            <person name="Muniz J."/>
            <person name="Nguyen L."/>
            <person name="Ongeri F."/>
            <person name="Osuji N."/>
            <person name="Pu L.-L."/>
            <person name="Puazo M."/>
            <person name="Qu C."/>
            <person name="Quiroz J."/>
            <person name="Raj R."/>
            <person name="Weissenberger G."/>
            <person name="Xin Y."/>
            <person name="Zou X."/>
            <person name="Han Y."/>
            <person name="Richards S."/>
            <person name="Worley K."/>
            <person name="Muzny D."/>
            <person name="Gibbs R."/>
        </authorList>
    </citation>
    <scope>NUCLEOTIDE SEQUENCE</scope>
    <source>
        <strain evidence="16">Sampled in the wild</strain>
    </source>
</reference>
<accession>A0A8K0PBX7</accession>
<evidence type="ECO:0000256" key="1">
    <source>
        <dbReference type="ARBA" id="ARBA00001971"/>
    </source>
</evidence>
<reference evidence="16" key="2">
    <citation type="submission" date="2017-10" db="EMBL/GenBank/DDBJ databases">
        <title>Ladona fulva Genome sequencing and assembly.</title>
        <authorList>
            <person name="Murali S."/>
            <person name="Richards S."/>
            <person name="Bandaranaike D."/>
            <person name="Bellair M."/>
            <person name="Blankenburg K."/>
            <person name="Chao H."/>
            <person name="Dinh H."/>
            <person name="Doddapaneni H."/>
            <person name="Dugan-Rocha S."/>
            <person name="Elkadiri S."/>
            <person name="Gnanaolivu R."/>
            <person name="Hernandez B."/>
            <person name="Skinner E."/>
            <person name="Javaid M."/>
            <person name="Lee S."/>
            <person name="Li M."/>
            <person name="Ming W."/>
            <person name="Munidasa M."/>
            <person name="Muniz J."/>
            <person name="Nguyen L."/>
            <person name="Hughes D."/>
            <person name="Osuji N."/>
            <person name="Pu L.-L."/>
            <person name="Puazo M."/>
            <person name="Qu C."/>
            <person name="Quiroz J."/>
            <person name="Raj R."/>
            <person name="Weissenberger G."/>
            <person name="Xin Y."/>
            <person name="Zou X."/>
            <person name="Han Y."/>
            <person name="Worley K."/>
            <person name="Muzny D."/>
            <person name="Gibbs R."/>
        </authorList>
    </citation>
    <scope>NUCLEOTIDE SEQUENCE</scope>
    <source>
        <strain evidence="16">Sampled in the wild</strain>
    </source>
</reference>
<keyword evidence="7" id="KW-0256">Endoplasmic reticulum</keyword>
<sequence>MELSLSNVLLSCILLILIWAAFMPKFLQWRSHFSRFKRLVNYIPGPVPLPLLGNVLPLTMGPQNKFLKTMGEFNNQYRPCFRLWIGPLMGTVHISSWKYAEEIFNSNVHIEKSSTYQFLNSWLGTGLLTSTGAKWHSRRKLLTPAFHRSVLDNFQEVFVEKSHILVKKLLPKCQEGKVFDIAPFIWQSSLDIICETAMGTKMEIQEKLSKEDAAYLQAISGAAEITLHRFMRPWIHSDFIFNLTPTGRKFNQYVKTMHEFTDKVISSKKAEYLKSKIQATSEQKDEDDGLNLKKRKAFIDILIDASFGDSHENKPLLSDLDIREEVDTFMFEGHDTTASGISWSLYLLGRHAEIQESLRLYPSVPMIARKIRQDVKLGDYTVPAESEVVIHMFFAHRDPEVFPEPNKYNPDNFLPENCNKRPAYAFVPFSAGSRNCIGQKFAMQEAKTVVATVLQNYRVEAVDAPEDLILLSELILRSEKGINLRLYPRK</sequence>
<dbReference type="GO" id="GO:0005789">
    <property type="term" value="C:endoplasmic reticulum membrane"/>
    <property type="evidence" value="ECO:0007669"/>
    <property type="project" value="UniProtKB-SubCell"/>
</dbReference>
<dbReference type="CDD" id="cd20628">
    <property type="entry name" value="CYP4"/>
    <property type="match status" value="1"/>
</dbReference>
<dbReference type="Pfam" id="PF00067">
    <property type="entry name" value="p450"/>
    <property type="match status" value="1"/>
</dbReference>
<dbReference type="GO" id="GO:0020037">
    <property type="term" value="F:heme binding"/>
    <property type="evidence" value="ECO:0007669"/>
    <property type="project" value="InterPro"/>
</dbReference>
<evidence type="ECO:0000256" key="9">
    <source>
        <dbReference type="ARBA" id="ARBA00023002"/>
    </source>
</evidence>
<evidence type="ECO:0000256" key="6">
    <source>
        <dbReference type="ARBA" id="ARBA00022723"/>
    </source>
</evidence>
<evidence type="ECO:0000256" key="12">
    <source>
        <dbReference type="ARBA" id="ARBA00023136"/>
    </source>
</evidence>
<keyword evidence="8" id="KW-0492">Microsome</keyword>